<dbReference type="PRINTS" id="PR00326">
    <property type="entry name" value="GTP1OBG"/>
</dbReference>
<feature type="region of interest" description="G1" evidence="3">
    <location>
        <begin position="30"/>
        <end position="37"/>
    </location>
</feature>
<accession>G2DAC9</accession>
<reference evidence="5" key="1">
    <citation type="journal article" date="2011" name="ISME J.">
        <title>The endosymbionts of the deep-sea tubeworms Riftia pachyptila and Tevnia jerichonana share an identical physiology as revealed by proteogenomic analyses.</title>
        <authorList>
            <person name="Gardebrecht A."/>
            <person name="Markert S."/>
            <person name="Felbeck H."/>
            <person name="Thuermer A."/>
            <person name="Albrecht D."/>
            <person name="Wollherr A."/>
            <person name="Kabisch J."/>
            <person name="Lehmann R."/>
            <person name="Daniel R."/>
            <person name="Liesegang H."/>
            <person name="Hecker M."/>
            <person name="Sievert S.M."/>
            <person name="Schweder T."/>
        </authorList>
    </citation>
    <scope>NUCLEOTIDE SEQUENCE [LARGE SCALE GENOMIC DNA]</scope>
</reference>
<protein>
    <recommendedName>
        <fullName evidence="2">GTPase Era</fullName>
    </recommendedName>
</protein>
<dbReference type="InterPro" id="IPR027417">
    <property type="entry name" value="P-loop_NTPase"/>
</dbReference>
<comment type="similarity">
    <text evidence="1 3">Belongs to the TRAFAC class TrmE-Era-EngA-EngB-Septin-like GTPase superfamily. Era GTPase family.</text>
</comment>
<dbReference type="GO" id="GO:0043024">
    <property type="term" value="F:ribosomal small subunit binding"/>
    <property type="evidence" value="ECO:0007669"/>
    <property type="project" value="TreeGrafter"/>
</dbReference>
<sequence>MPNRPLRQLCYRDWKMSELNNHCGYAAIAGRPNVGKSTLLNRIIGMKLAITSHKAQTTRHSILGIKTLEQGQVIYVDTPGIHERADHAMNRYLNRTAKTVVVDVDVVIFVVEALRWTREDAKVLGLLQERTMPVILAVNKVDQVNQKEALLPFLAEMAERYDFAEIIPISASNGHNVDALEKLVSSVCRWRITSTLKSS</sequence>
<feature type="region of interest" description="G3" evidence="3">
    <location>
        <begin position="77"/>
        <end position="80"/>
    </location>
</feature>
<feature type="region of interest" description="G4" evidence="3">
    <location>
        <begin position="139"/>
        <end position="142"/>
    </location>
</feature>
<dbReference type="PATRIC" id="fig|1048808.3.peg.519"/>
<proteinExistence type="inferred from homology"/>
<keyword evidence="3" id="KW-0547">Nucleotide-binding</keyword>
<evidence type="ECO:0000256" key="1">
    <source>
        <dbReference type="ARBA" id="ARBA00007921"/>
    </source>
</evidence>
<keyword evidence="3" id="KW-0342">GTP-binding</keyword>
<dbReference type="PROSITE" id="PS51713">
    <property type="entry name" value="G_ERA"/>
    <property type="match status" value="1"/>
</dbReference>
<dbReference type="NCBIfam" id="TIGR00436">
    <property type="entry name" value="era"/>
    <property type="match status" value="1"/>
</dbReference>
<gene>
    <name evidence="5" type="ORF">Rifp1Sym_ai00360</name>
</gene>
<dbReference type="GO" id="GO:0019843">
    <property type="term" value="F:rRNA binding"/>
    <property type="evidence" value="ECO:0007669"/>
    <property type="project" value="TreeGrafter"/>
</dbReference>
<dbReference type="GO" id="GO:0005525">
    <property type="term" value="F:GTP binding"/>
    <property type="evidence" value="ECO:0007669"/>
    <property type="project" value="UniProtKB-UniRule"/>
</dbReference>
<dbReference type="InterPro" id="IPR005225">
    <property type="entry name" value="Small_GTP-bd"/>
</dbReference>
<evidence type="ECO:0000259" key="4">
    <source>
        <dbReference type="PROSITE" id="PS51713"/>
    </source>
</evidence>
<evidence type="ECO:0000313" key="6">
    <source>
        <dbReference type="Proteomes" id="UP000004491"/>
    </source>
</evidence>
<feature type="region of interest" description="G5" evidence="3">
    <location>
        <begin position="169"/>
        <end position="171"/>
    </location>
</feature>
<dbReference type="Proteomes" id="UP000004491">
    <property type="component" value="Unassembled WGS sequence"/>
</dbReference>
<evidence type="ECO:0000256" key="2">
    <source>
        <dbReference type="ARBA" id="ARBA00020484"/>
    </source>
</evidence>
<feature type="region of interest" description="G2" evidence="3">
    <location>
        <begin position="56"/>
        <end position="60"/>
    </location>
</feature>
<name>G2DAC9_9GAMM</name>
<dbReference type="GO" id="GO:0000028">
    <property type="term" value="P:ribosomal small subunit assembly"/>
    <property type="evidence" value="ECO:0007669"/>
    <property type="project" value="TreeGrafter"/>
</dbReference>
<dbReference type="PANTHER" id="PTHR42698">
    <property type="entry name" value="GTPASE ERA"/>
    <property type="match status" value="1"/>
</dbReference>
<dbReference type="InterPro" id="IPR005662">
    <property type="entry name" value="GTPase_Era-like"/>
</dbReference>
<dbReference type="SUPFAM" id="SSF52540">
    <property type="entry name" value="P-loop containing nucleoside triphosphate hydrolases"/>
    <property type="match status" value="1"/>
</dbReference>
<dbReference type="PANTHER" id="PTHR42698:SF1">
    <property type="entry name" value="GTPASE ERA, MITOCHONDRIAL"/>
    <property type="match status" value="1"/>
</dbReference>
<dbReference type="GO" id="GO:0005829">
    <property type="term" value="C:cytosol"/>
    <property type="evidence" value="ECO:0007669"/>
    <property type="project" value="TreeGrafter"/>
</dbReference>
<dbReference type="Pfam" id="PF01926">
    <property type="entry name" value="MMR_HSR1"/>
    <property type="match status" value="1"/>
</dbReference>
<evidence type="ECO:0000256" key="3">
    <source>
        <dbReference type="PROSITE-ProRule" id="PRU01050"/>
    </source>
</evidence>
<dbReference type="Gene3D" id="3.40.50.300">
    <property type="entry name" value="P-loop containing nucleotide triphosphate hydrolases"/>
    <property type="match status" value="1"/>
</dbReference>
<evidence type="ECO:0000313" key="5">
    <source>
        <dbReference type="EMBL" id="EGV52439.1"/>
    </source>
</evidence>
<dbReference type="AlphaFoldDB" id="G2DAC9"/>
<feature type="domain" description="Era-type G" evidence="4">
    <location>
        <begin position="22"/>
        <end position="190"/>
    </location>
</feature>
<dbReference type="NCBIfam" id="TIGR00231">
    <property type="entry name" value="small_GTP"/>
    <property type="match status" value="1"/>
</dbReference>
<dbReference type="EMBL" id="AFOC01000009">
    <property type="protein sequence ID" value="EGV52439.1"/>
    <property type="molecule type" value="Genomic_DNA"/>
</dbReference>
<organism evidence="5 6">
    <name type="scientific">endosymbiont of Riftia pachyptila</name>
    <name type="common">vent Ph05</name>
    <dbReference type="NCBI Taxonomy" id="1048808"/>
    <lineage>
        <taxon>Bacteria</taxon>
        <taxon>Pseudomonadati</taxon>
        <taxon>Pseudomonadota</taxon>
        <taxon>Gammaproteobacteria</taxon>
        <taxon>sulfur-oxidizing symbionts</taxon>
    </lineage>
</organism>
<keyword evidence="6" id="KW-1185">Reference proteome</keyword>
<comment type="caution">
    <text evidence="5">The sequence shown here is derived from an EMBL/GenBank/DDBJ whole genome shotgun (WGS) entry which is preliminary data.</text>
</comment>
<dbReference type="InterPro" id="IPR030388">
    <property type="entry name" value="G_ERA_dom"/>
</dbReference>
<dbReference type="CDD" id="cd04163">
    <property type="entry name" value="Era"/>
    <property type="match status" value="1"/>
</dbReference>
<dbReference type="InterPro" id="IPR006073">
    <property type="entry name" value="GTP-bd"/>
</dbReference>